<evidence type="ECO:0000313" key="2">
    <source>
        <dbReference type="Proteomes" id="UP001145114"/>
    </source>
</evidence>
<dbReference type="EMBL" id="JAMZIH010005231">
    <property type="protein sequence ID" value="KAJ1675611.1"/>
    <property type="molecule type" value="Genomic_DNA"/>
</dbReference>
<proteinExistence type="predicted"/>
<dbReference type="Proteomes" id="UP001145114">
    <property type="component" value="Unassembled WGS sequence"/>
</dbReference>
<protein>
    <submittedName>
        <fullName evidence="1">Uncharacterized protein</fullName>
    </submittedName>
</protein>
<organism evidence="1 2">
    <name type="scientific">Spiromyces aspiralis</name>
    <dbReference type="NCBI Taxonomy" id="68401"/>
    <lineage>
        <taxon>Eukaryota</taxon>
        <taxon>Fungi</taxon>
        <taxon>Fungi incertae sedis</taxon>
        <taxon>Zoopagomycota</taxon>
        <taxon>Kickxellomycotina</taxon>
        <taxon>Kickxellomycetes</taxon>
        <taxon>Kickxellales</taxon>
        <taxon>Kickxellaceae</taxon>
        <taxon>Spiromyces</taxon>
    </lineage>
</organism>
<name>A0ACC1HJU9_9FUNG</name>
<evidence type="ECO:0000313" key="1">
    <source>
        <dbReference type="EMBL" id="KAJ1675611.1"/>
    </source>
</evidence>
<sequence>RHNPNYPSQAQKQQQQQFLLQSQLRHPQYSHESPNLTKQEFRFRNRYKIHTRLLAILFTITHLQRRLSQLVLSNIIPYIPNDPDGRKFKKRIENLRSRQSDIAFRLLNYDAHINSDVGRLDKWLILDEKRVLERIMISTFSRTPGFRSTKLVQPPPPLVSHTSPPAGKPDEDSDLKLIEFLENYYDGYCTDNLLTIDITLRLILGIPTLIPGSKFCELCNLTTRLIANVRPVFLEYVKQTYNVEVKPIDDVL</sequence>
<reference evidence="1" key="1">
    <citation type="submission" date="2022-06" db="EMBL/GenBank/DDBJ databases">
        <title>Phylogenomic reconstructions and comparative analyses of Kickxellomycotina fungi.</title>
        <authorList>
            <person name="Reynolds N.K."/>
            <person name="Stajich J.E."/>
            <person name="Barry K."/>
            <person name="Grigoriev I.V."/>
            <person name="Crous P."/>
            <person name="Smith M.E."/>
        </authorList>
    </citation>
    <scope>NUCLEOTIDE SEQUENCE</scope>
    <source>
        <strain evidence="1">RSA 2271</strain>
    </source>
</reference>
<keyword evidence="2" id="KW-1185">Reference proteome</keyword>
<comment type="caution">
    <text evidence="1">The sequence shown here is derived from an EMBL/GenBank/DDBJ whole genome shotgun (WGS) entry which is preliminary data.</text>
</comment>
<feature type="non-terminal residue" evidence="1">
    <location>
        <position position="1"/>
    </location>
</feature>
<gene>
    <name evidence="1" type="ORF">EV182_000928</name>
</gene>
<accession>A0ACC1HJU9</accession>